<feature type="non-terminal residue" evidence="1">
    <location>
        <position position="40"/>
    </location>
</feature>
<dbReference type="GO" id="GO:0009772">
    <property type="term" value="P:photosynthetic electron transport in photosystem II"/>
    <property type="evidence" value="ECO:0007669"/>
    <property type="project" value="InterPro"/>
</dbReference>
<dbReference type="SUPFAM" id="SSF81483">
    <property type="entry name" value="Bacterial photosystem II reaction centre, L and M subunits"/>
    <property type="match status" value="1"/>
</dbReference>
<reference evidence="1 2" key="1">
    <citation type="journal article" date="2020" name="Microb. Ecol.">
        <title>Ecogenomics of the Marine Benthic Filamentous Cyanobacterium Adonisia.</title>
        <authorList>
            <person name="Walter J.M."/>
            <person name="Coutinho F.H."/>
            <person name="Leomil L."/>
            <person name="Hargreaves P.I."/>
            <person name="Campeao M.E."/>
            <person name="Vieira V.V."/>
            <person name="Silva B.S."/>
            <person name="Fistarol G.O."/>
            <person name="Salomon P.S."/>
            <person name="Sawabe T."/>
            <person name="Mino S."/>
            <person name="Hosokawa M."/>
            <person name="Miyashita H."/>
            <person name="Maruyama F."/>
            <person name="van Verk M.C."/>
            <person name="Dutilh B.E."/>
            <person name="Thompson C.C."/>
            <person name="Thompson F.L."/>
        </authorList>
    </citation>
    <scope>NUCLEOTIDE SEQUENCE [LARGE SCALE GENOMIC DNA]</scope>
    <source>
        <strain evidence="1 2">CCMR0081</strain>
    </source>
</reference>
<dbReference type="InterPro" id="IPR036854">
    <property type="entry name" value="Photo_II_D1/D2_sf"/>
</dbReference>
<dbReference type="Proteomes" id="UP000481033">
    <property type="component" value="Unassembled WGS sequence"/>
</dbReference>
<proteinExistence type="predicted"/>
<comment type="caution">
    <text evidence="1">The sequence shown here is derived from an EMBL/GenBank/DDBJ whole genome shotgun (WGS) entry which is preliminary data.</text>
</comment>
<dbReference type="EMBL" id="QXHD01000003">
    <property type="protein sequence ID" value="NEZ54848.1"/>
    <property type="molecule type" value="Genomic_DNA"/>
</dbReference>
<evidence type="ECO:0000313" key="2">
    <source>
        <dbReference type="Proteomes" id="UP000481033"/>
    </source>
</evidence>
<name>A0A6M0RF39_9CYAN</name>
<evidence type="ECO:0000313" key="1">
    <source>
        <dbReference type="EMBL" id="NEZ54848.1"/>
    </source>
</evidence>
<sequence>MMHTLRPYQSVSPWERFCAWITSTENRLYVGWFGTLLIPT</sequence>
<keyword evidence="2" id="KW-1185">Reference proteome</keyword>
<protein>
    <submittedName>
        <fullName evidence="1">Photosystem Q(B) protein 1</fullName>
    </submittedName>
</protein>
<dbReference type="AlphaFoldDB" id="A0A6M0RF39"/>
<gene>
    <name evidence="1" type="ORF">DXZ20_03910</name>
</gene>
<accession>A0A6M0RF39</accession>
<organism evidence="1 2">
    <name type="scientific">Adonisia turfae CCMR0081</name>
    <dbReference type="NCBI Taxonomy" id="2292702"/>
    <lineage>
        <taxon>Bacteria</taxon>
        <taxon>Bacillati</taxon>
        <taxon>Cyanobacteriota</taxon>
        <taxon>Adonisia</taxon>
        <taxon>Adonisia turfae</taxon>
    </lineage>
</organism>